<gene>
    <name evidence="2" type="ORF">IZT61_04125</name>
</gene>
<evidence type="ECO:0000313" key="2">
    <source>
        <dbReference type="EMBL" id="QPH40478.1"/>
    </source>
</evidence>
<feature type="compositionally biased region" description="Polar residues" evidence="1">
    <location>
        <begin position="11"/>
        <end position="20"/>
    </location>
</feature>
<evidence type="ECO:0000313" key="3">
    <source>
        <dbReference type="Proteomes" id="UP000594759"/>
    </source>
</evidence>
<reference evidence="2 3" key="1">
    <citation type="submission" date="2020-11" db="EMBL/GenBank/DDBJ databases">
        <title>Pedobacter endophytica, an endophytic bacteria isolated form Carex pumila.</title>
        <authorList>
            <person name="Peng Y."/>
            <person name="Jiang L."/>
            <person name="Lee J."/>
        </authorList>
    </citation>
    <scope>NUCLEOTIDE SEQUENCE [LARGE SCALE GENOMIC DNA]</scope>
    <source>
        <strain evidence="2 3">JBR3-12</strain>
    </source>
</reference>
<dbReference type="KEGG" id="pex:IZT61_04125"/>
<proteinExistence type="predicted"/>
<dbReference type="RefSeq" id="WP_196099932.1">
    <property type="nucleotide sequence ID" value="NZ_CP064939.1"/>
</dbReference>
<evidence type="ECO:0000256" key="1">
    <source>
        <dbReference type="SAM" id="MobiDB-lite"/>
    </source>
</evidence>
<dbReference type="AlphaFoldDB" id="A0A7S9PZL9"/>
<dbReference type="EMBL" id="CP064939">
    <property type="protein sequence ID" value="QPH40478.1"/>
    <property type="molecule type" value="Genomic_DNA"/>
</dbReference>
<keyword evidence="3" id="KW-1185">Reference proteome</keyword>
<accession>A0A7S9PZL9</accession>
<feature type="region of interest" description="Disordered" evidence="1">
    <location>
        <begin position="1"/>
        <end position="116"/>
    </location>
</feature>
<name>A0A7S9PZL9_9SPHI</name>
<feature type="compositionally biased region" description="Basic and acidic residues" evidence="1">
    <location>
        <begin position="55"/>
        <end position="65"/>
    </location>
</feature>
<sequence>MENENIEKDNNQNAADSSTAGHGRENDATVSQHEADAAQIDAVSNFATTTSDVTDSSKRTIDQDKFGVQPEQSIGNSGNDAGTSITADLADSLNNDEQTTETDQHAQATDRQINGL</sequence>
<feature type="compositionally biased region" description="Basic and acidic residues" evidence="1">
    <location>
        <begin position="1"/>
        <end position="10"/>
    </location>
</feature>
<organism evidence="2 3">
    <name type="scientific">Pedobacter endophyticus</name>
    <dbReference type="NCBI Taxonomy" id="2789740"/>
    <lineage>
        <taxon>Bacteria</taxon>
        <taxon>Pseudomonadati</taxon>
        <taxon>Bacteroidota</taxon>
        <taxon>Sphingobacteriia</taxon>
        <taxon>Sphingobacteriales</taxon>
        <taxon>Sphingobacteriaceae</taxon>
        <taxon>Pedobacter</taxon>
    </lineage>
</organism>
<dbReference type="Proteomes" id="UP000594759">
    <property type="component" value="Chromosome"/>
</dbReference>
<protein>
    <submittedName>
        <fullName evidence="2">Uncharacterized protein</fullName>
    </submittedName>
</protein>
<feature type="compositionally biased region" description="Polar residues" evidence="1">
    <location>
        <begin position="45"/>
        <end position="54"/>
    </location>
</feature>
<feature type="compositionally biased region" description="Polar residues" evidence="1">
    <location>
        <begin position="70"/>
        <end position="97"/>
    </location>
</feature>
<feature type="compositionally biased region" description="Polar residues" evidence="1">
    <location>
        <begin position="105"/>
        <end position="116"/>
    </location>
</feature>